<name>R9PKJ0_AGAAL</name>
<proteinExistence type="predicted"/>
<reference evidence="1" key="1">
    <citation type="journal article" date="2013" name="Genome Announc.">
        <title>Draft Genome Sequence of Agarivorans albus Strain MKT 106T, an Agarolytic Marine Bacterium.</title>
        <authorList>
            <person name="Yasuike M."/>
            <person name="Nakamura Y."/>
            <person name="Kai W."/>
            <person name="Fujiwara A."/>
            <person name="Fukui Y."/>
            <person name="Satomi M."/>
            <person name="Sano M."/>
        </authorList>
    </citation>
    <scope>NUCLEOTIDE SEQUENCE [LARGE SCALE GENOMIC DNA]</scope>
</reference>
<dbReference type="AlphaFoldDB" id="R9PKJ0"/>
<dbReference type="EMBL" id="BARX01000011">
    <property type="protein sequence ID" value="GAD01867.1"/>
    <property type="molecule type" value="Genomic_DNA"/>
</dbReference>
<evidence type="ECO:0000313" key="1">
    <source>
        <dbReference type="EMBL" id="GAD01867.1"/>
    </source>
</evidence>
<accession>R9PKJ0</accession>
<comment type="caution">
    <text evidence="1">The sequence shown here is derived from an EMBL/GenBank/DDBJ whole genome shotgun (WGS) entry which is preliminary data.</text>
</comment>
<protein>
    <submittedName>
        <fullName evidence="1">Uncharacterized protein</fullName>
    </submittedName>
</protein>
<sequence length="1153" mass="129853">MDFKLMKEENMDTLTKDITGEFVSIDGDKYYQIKNVDQMAPFFISVVSASDHWLFISSTGCLSAGRIRPENALFPYKSVDYIHENAENTGSKTIVKVTSEAGIQQWEPFNQHHDSFYQLRRNIYKNIAGDKIIFEELNFDLGLSFKYQWSSSEKFGFVRQATLTNTTHKTREIELVDGIQNLLPSNTPFSIMQGSSALLDAYKWNEREANSSLATYSLYAKLSDRAEPAESLLATSVFSLAENCQSILLSSQQLAAFRRGSSVEDEQLTRGVRGSYFIHKKLTLAAATQDSWSIVADVDQSHAQLAELQQQISKPQQLEQAVMASIEQNHQELLKLMAGSDAYQKTAEDETSVHHYANVLFNNMRGGVVVDQYWVESADFVKTLKNANTQVALDQTSFLNSLPAKINYDELLSLAAKQNSPQLLRLCHEYLPLTFGRRHGDPSRPWNHFEIKLKDNQGNRLLSYQGNWRDIFQNWEALGVSYPSFIKSFIAKFVNASTIDGYNPYRITKAGVDWELLESDDPWSNIGYWGDHQIIYLLKFLEQSDKYQPAELKALLDTEIFSYANVPYEISSAEAIFADAKNTVEFNENKQKIIESRQSVMGSDARLLLDQNQEVYLANLAEKLLVPLLAKLGNLVLDGGIWLNTQRPEWNDANNAIVGTGLSMVTLYYMRRYVAFMQKLFADNKQYAMSKELAEWLSASSKILQEASQLVAAAPVNETQRNQVLRDLAKAAADYRQHVYQHGFSGKVTVDVADIQALLAPSLEIMDKSIASNYRNDGLYNAYNIINYKQDEVAVDYLYPMLEGQVAVLSAGVLTPDEAVHLLDKLYNSSMYRADQHTFMLYPDRDLAGFANKNRILAARVAANPALQTMLEKHDPRIVEQDNQGHYHFNADFENAGALTAAIGVAKADYPEVADSAWQDIFAVYEEVFNHQAFTGRSGTMFGYEGLGSIYWHMVSKLLLAVQENYFAAYKLDPHSLATQQLAEYYYKVRAGIGFNKSPEVYGAFPTDPYSHTPKQAGAQQPGMTGQVKEEILTRFGELGILVEQGKISIKPSLLKGSEFLSAADDYQYIDPQGNTQSLALEAKQLAFTYCQVPFIYASTEQSQGQLVVSYKNGEQWSSESLEMSEELSKQIFERSGQVAKVFVSVPSQMLLS</sequence>
<keyword evidence="2" id="KW-1185">Reference proteome</keyword>
<organism evidence="1 2">
    <name type="scientific">Agarivorans albus MKT 106</name>
    <dbReference type="NCBI Taxonomy" id="1331007"/>
    <lineage>
        <taxon>Bacteria</taxon>
        <taxon>Pseudomonadati</taxon>
        <taxon>Pseudomonadota</taxon>
        <taxon>Gammaproteobacteria</taxon>
        <taxon>Alteromonadales</taxon>
        <taxon>Alteromonadaceae</taxon>
        <taxon>Agarivorans</taxon>
    </lineage>
</organism>
<gene>
    <name evidence="1" type="ORF">AALB_1947</name>
</gene>
<dbReference type="STRING" id="1331007.AALB_1947"/>
<evidence type="ECO:0000313" key="2">
    <source>
        <dbReference type="Proteomes" id="UP000014461"/>
    </source>
</evidence>
<dbReference type="Proteomes" id="UP000014461">
    <property type="component" value="Unassembled WGS sequence"/>
</dbReference>